<dbReference type="Proteomes" id="UP000768163">
    <property type="component" value="Unassembled WGS sequence"/>
</dbReference>
<comment type="caution">
    <text evidence="3">The sequence shown here is derived from an EMBL/GenBank/DDBJ whole genome shotgun (WGS) entry which is preliminary data.</text>
</comment>
<evidence type="ECO:0000313" key="3">
    <source>
        <dbReference type="EMBL" id="NCN65522.1"/>
    </source>
</evidence>
<dbReference type="EMBL" id="JAACVF010000153">
    <property type="protein sequence ID" value="NCN65522.1"/>
    <property type="molecule type" value="Genomic_DNA"/>
</dbReference>
<dbReference type="InterPro" id="IPR036388">
    <property type="entry name" value="WH-like_DNA-bd_sf"/>
</dbReference>
<protein>
    <recommendedName>
        <fullName evidence="2">Uncharacterized ATP-binding protein MJ1010-like C-terminal domain-containing protein</fullName>
    </recommendedName>
</protein>
<accession>A0A8J8CI89</accession>
<organism evidence="3 4">
    <name type="scientific">Candidatus Altarchaeum hamiconexum</name>
    <dbReference type="NCBI Taxonomy" id="1803513"/>
    <lineage>
        <taxon>Archaea</taxon>
        <taxon>Candidatus Altarchaeota</taxon>
        <taxon>Candidatus Altiarchaeia</taxon>
        <taxon>Candidatus Altarchaeales</taxon>
        <taxon>Candidatus Altarchaeaceae</taxon>
        <taxon>Candidatus Altarchaeum</taxon>
    </lineage>
</organism>
<dbReference type="AlphaFoldDB" id="A0A8J8CI89"/>
<evidence type="ECO:0000259" key="2">
    <source>
        <dbReference type="Pfam" id="PF21690"/>
    </source>
</evidence>
<evidence type="ECO:0000313" key="4">
    <source>
        <dbReference type="Proteomes" id="UP000768163"/>
    </source>
</evidence>
<evidence type="ECO:0000256" key="1">
    <source>
        <dbReference type="ARBA" id="ARBA00006755"/>
    </source>
</evidence>
<name>A0A8J8CI89_9ARCH</name>
<sequence length="46" mass="5608">MKTFHSELLLLEKFKDNEEIEDIKISRAERIYLVKRNILFIDPEET</sequence>
<dbReference type="InterPro" id="IPR049081">
    <property type="entry name" value="MJ1010-like_2nd"/>
</dbReference>
<feature type="domain" description="Uncharacterized ATP-binding protein MJ1010-like C-terminal" evidence="2">
    <location>
        <begin position="11"/>
        <end position="45"/>
    </location>
</feature>
<gene>
    <name evidence="3" type="ORF">GW910_05640</name>
</gene>
<dbReference type="Gene3D" id="1.10.10.10">
    <property type="entry name" value="Winged helix-like DNA-binding domain superfamily/Winged helix DNA-binding domain"/>
    <property type="match status" value="1"/>
</dbReference>
<comment type="similarity">
    <text evidence="1">Belongs to the archaeal ATPase family.</text>
</comment>
<reference evidence="3" key="1">
    <citation type="submission" date="2019-11" db="EMBL/GenBank/DDBJ databases">
        <title>Lipid analysis of CO2-rich subsurface aquifers suggests an autotrophy-based deep biosphere with lysolipids enriched in CPR bacteria.</title>
        <authorList>
            <person name="Probst A.J."/>
            <person name="Elling F.J."/>
            <person name="Castelle C.J."/>
            <person name="Zhu Q."/>
            <person name="Elvert M."/>
            <person name="Birarda G."/>
            <person name="Holman H.-Y."/>
            <person name="Lane K.R."/>
            <person name="Ladd B."/>
            <person name="Ryan M.C."/>
            <person name="Woyke T."/>
            <person name="Hinrichs K.-U."/>
            <person name="Banfield J.F."/>
        </authorList>
    </citation>
    <scope>NUCLEOTIDE SEQUENCE</scope>
    <source>
        <strain evidence="3">CG_2015-01_33_1645</strain>
    </source>
</reference>
<dbReference type="Pfam" id="PF21690">
    <property type="entry name" value="MJ1010-like_2nd"/>
    <property type="match status" value="1"/>
</dbReference>
<proteinExistence type="inferred from homology"/>